<sequence length="593" mass="67716">MAMTNAERMKKYREKIKKDKVKYEAMKAKARARNNSIRTVLRGASLAKFRAENKMRQQKFRENKKQSLIDKPFPSSFKSRQSFGKALKKVNSSLPKCDLKKKVIIQHIAQSVGLVPKSTHKRTTLQLADKLKNDVHNFYLRDDVSYQLPGKKDTVVVKEDDGSKVTYQKRILFNNLRENYELFKEENKNVLLSRTSFAELRPPFVVPKAALAHRNCLCLYHENICLLLKSIDKYVDGKFCSSLQIFTDSLVCSANNEECMFSSCSLCEDFFTEKVEENVSDGNAKITWSQWINENGRAEKKDFSGSVDEAREQSKCFEKLKEEASDEKIVLQVDFAENFNMKEQDEIQKAHWNSKPLSIFTAYVWSKNENFAFALPSSDITHDKFVVDAALEIILNHIVIILPNIKAVDYFSDGAASQFKQRFHFRNLVQIANEHNIDLSWHFFATSHGKGVVDGIGGTVKRLVWSAILAGEAIHHGTLGVPVVYALLPNRKAAIYIHLFHVLFAEANKLNKKFDPSLIMTDFEPAIYGHVKLCGLSSVCLDNLIIRSFIRQMMALALVPEQHVSSLFASLGQELSNSERDEIADLFKYFNDH</sequence>
<accession>A0A819ISM2</accession>
<evidence type="ECO:0000313" key="2">
    <source>
        <dbReference type="Proteomes" id="UP000663836"/>
    </source>
</evidence>
<dbReference type="PANTHER" id="PTHR46601:SF2">
    <property type="entry name" value="UBIQUITIN-LIKE PROTEASE FAMILY PROFILE DOMAIN-CONTAINING PROTEIN"/>
    <property type="match status" value="1"/>
</dbReference>
<dbReference type="Proteomes" id="UP000663836">
    <property type="component" value="Unassembled WGS sequence"/>
</dbReference>
<dbReference type="PANTHER" id="PTHR46601">
    <property type="entry name" value="ULP_PROTEASE DOMAIN-CONTAINING PROTEIN"/>
    <property type="match status" value="1"/>
</dbReference>
<evidence type="ECO:0000313" key="1">
    <source>
        <dbReference type="EMBL" id="CAF3921597.1"/>
    </source>
</evidence>
<protein>
    <submittedName>
        <fullName evidence="1">Uncharacterized protein</fullName>
    </submittedName>
</protein>
<proteinExistence type="predicted"/>
<dbReference type="AlphaFoldDB" id="A0A819ISM2"/>
<organism evidence="1 2">
    <name type="scientific">Rotaria sordida</name>
    <dbReference type="NCBI Taxonomy" id="392033"/>
    <lineage>
        <taxon>Eukaryota</taxon>
        <taxon>Metazoa</taxon>
        <taxon>Spiralia</taxon>
        <taxon>Gnathifera</taxon>
        <taxon>Rotifera</taxon>
        <taxon>Eurotatoria</taxon>
        <taxon>Bdelloidea</taxon>
        <taxon>Philodinida</taxon>
        <taxon>Philodinidae</taxon>
        <taxon>Rotaria</taxon>
    </lineage>
</organism>
<gene>
    <name evidence="1" type="ORF">JBS370_LOCUS21953</name>
</gene>
<comment type="caution">
    <text evidence="1">The sequence shown here is derived from an EMBL/GenBank/DDBJ whole genome shotgun (WGS) entry which is preliminary data.</text>
</comment>
<dbReference type="EMBL" id="CAJOBD010002989">
    <property type="protein sequence ID" value="CAF3921597.1"/>
    <property type="molecule type" value="Genomic_DNA"/>
</dbReference>
<reference evidence="1" key="1">
    <citation type="submission" date="2021-02" db="EMBL/GenBank/DDBJ databases">
        <authorList>
            <person name="Nowell W R."/>
        </authorList>
    </citation>
    <scope>NUCLEOTIDE SEQUENCE</scope>
</reference>
<name>A0A819ISM2_9BILA</name>